<proteinExistence type="predicted"/>
<sequence>MKRFLYLLTLAAFLLSAPLAMAGEGTLPVGKAANVGDKPAVNCCVKGKCKQAGTEADCAKEGGKIVKDCKECK</sequence>
<evidence type="ECO:0008006" key="4">
    <source>
        <dbReference type="Google" id="ProtNLM"/>
    </source>
</evidence>
<keyword evidence="1" id="KW-0732">Signal</keyword>
<name>I4C3V1_DESTA</name>
<dbReference type="STRING" id="706587.Desti_1530"/>
<dbReference type="Proteomes" id="UP000006055">
    <property type="component" value="Chromosome"/>
</dbReference>
<dbReference type="OrthoDB" id="10015461at2"/>
<evidence type="ECO:0000256" key="1">
    <source>
        <dbReference type="SAM" id="SignalP"/>
    </source>
</evidence>
<dbReference type="EMBL" id="CP003360">
    <property type="protein sequence ID" value="AFM24242.1"/>
    <property type="molecule type" value="Genomic_DNA"/>
</dbReference>
<accession>I4C3V1</accession>
<dbReference type="RefSeq" id="WP_014809390.1">
    <property type="nucleotide sequence ID" value="NC_018025.1"/>
</dbReference>
<reference evidence="3" key="1">
    <citation type="submission" date="2012-06" db="EMBL/GenBank/DDBJ databases">
        <title>Complete sequence of chromosome of Desulfomonile tiedjei DSM 6799.</title>
        <authorList>
            <person name="Lucas S."/>
            <person name="Copeland A."/>
            <person name="Lapidus A."/>
            <person name="Glavina del Rio T."/>
            <person name="Dalin E."/>
            <person name="Tice H."/>
            <person name="Bruce D."/>
            <person name="Goodwin L."/>
            <person name="Pitluck S."/>
            <person name="Peters L."/>
            <person name="Ovchinnikova G."/>
            <person name="Zeytun A."/>
            <person name="Lu M."/>
            <person name="Kyrpides N."/>
            <person name="Mavromatis K."/>
            <person name="Ivanova N."/>
            <person name="Brettin T."/>
            <person name="Detter J.C."/>
            <person name="Han C."/>
            <person name="Larimer F."/>
            <person name="Land M."/>
            <person name="Hauser L."/>
            <person name="Markowitz V."/>
            <person name="Cheng J.-F."/>
            <person name="Hugenholtz P."/>
            <person name="Woyke T."/>
            <person name="Wu D."/>
            <person name="Spring S."/>
            <person name="Schroeder M."/>
            <person name="Brambilla E."/>
            <person name="Klenk H.-P."/>
            <person name="Eisen J.A."/>
        </authorList>
    </citation>
    <scope>NUCLEOTIDE SEQUENCE [LARGE SCALE GENOMIC DNA]</scope>
    <source>
        <strain evidence="3">ATCC 49306 / DSM 6799 / DCB-1</strain>
    </source>
</reference>
<feature type="signal peptide" evidence="1">
    <location>
        <begin position="1"/>
        <end position="22"/>
    </location>
</feature>
<dbReference type="HOGENOM" id="CLU_2698676_0_0_7"/>
<evidence type="ECO:0000313" key="2">
    <source>
        <dbReference type="EMBL" id="AFM24242.1"/>
    </source>
</evidence>
<evidence type="ECO:0000313" key="3">
    <source>
        <dbReference type="Proteomes" id="UP000006055"/>
    </source>
</evidence>
<keyword evidence="3" id="KW-1185">Reference proteome</keyword>
<feature type="chain" id="PRO_5003687140" description="Low-complexity protein" evidence="1">
    <location>
        <begin position="23"/>
        <end position="73"/>
    </location>
</feature>
<gene>
    <name evidence="2" type="ordered locus">Desti_1530</name>
</gene>
<dbReference type="AlphaFoldDB" id="I4C3V1"/>
<protein>
    <recommendedName>
        <fullName evidence="4">Low-complexity protein</fullName>
    </recommendedName>
</protein>
<organism evidence="2 3">
    <name type="scientific">Desulfomonile tiedjei (strain ATCC 49306 / DSM 6799 / DCB-1)</name>
    <dbReference type="NCBI Taxonomy" id="706587"/>
    <lineage>
        <taxon>Bacteria</taxon>
        <taxon>Pseudomonadati</taxon>
        <taxon>Thermodesulfobacteriota</taxon>
        <taxon>Desulfomonilia</taxon>
        <taxon>Desulfomonilales</taxon>
        <taxon>Desulfomonilaceae</taxon>
        <taxon>Desulfomonile</taxon>
    </lineage>
</organism>
<dbReference type="KEGG" id="dti:Desti_1530"/>